<sequence length="358" mass="38349">MARCRAAPDGRSGARHCRPAQCNSAGNVHPSRPAVGPSRRAATACERSTREPRRSRASGHDVSSRHPCLRCRGVGDTGAVSGSGAGACGLRQSAHRARAGGLDAHGDCLRRACRGSRAAPEKPGTRARPMSQFAVLLLMQLLAFWPVWPWYVTRMLDGSDEPLGFLALGTVLALCWLQPPQPSSPDQPRLLLWPLLSTLGYVLGYAYLPPLLRAALAMLALGCTLSRYWCGRAYHVGLGGLLLLALPLVASLQFYVGYPLRLVTAALTALLLRLSGFAVYQEGPGLHWGGLTVGVDAPCSGIYMCWTGVYLALTLACVYRLSTWQTWHALAVALVVLVLGNTLRTAALFYPEAGIVVL</sequence>
<dbReference type="Proteomes" id="UP000712673">
    <property type="component" value="Unassembled WGS sequence"/>
</dbReference>
<evidence type="ECO:0000313" key="11">
    <source>
        <dbReference type="Proteomes" id="UP000712673"/>
    </source>
</evidence>
<name>A0A938B3H7_UNCTE</name>
<dbReference type="InterPro" id="IPR019127">
    <property type="entry name" value="Exosortase"/>
</dbReference>
<feature type="compositionally biased region" description="Basic and acidic residues" evidence="8">
    <location>
        <begin position="47"/>
        <end position="64"/>
    </location>
</feature>
<reference evidence="10" key="1">
    <citation type="submission" date="2019-03" db="EMBL/GenBank/DDBJ databases">
        <title>Lake Tanganyika Metagenome-Assembled Genomes (MAGs).</title>
        <authorList>
            <person name="Tran P."/>
        </authorList>
    </citation>
    <scope>NUCLEOTIDE SEQUENCE</scope>
    <source>
        <strain evidence="10">K_DeepCast_65m_m2_066</strain>
    </source>
</reference>
<gene>
    <name evidence="10" type="ORF">FJZ47_14910</name>
</gene>
<feature type="non-terminal residue" evidence="10">
    <location>
        <position position="358"/>
    </location>
</feature>
<keyword evidence="7 9" id="KW-0472">Membrane</keyword>
<protein>
    <submittedName>
        <fullName evidence="10">Exosortase/archaeosortase family protein</fullName>
    </submittedName>
</protein>
<dbReference type="GO" id="GO:0006508">
    <property type="term" value="P:proteolysis"/>
    <property type="evidence" value="ECO:0007669"/>
    <property type="project" value="UniProtKB-KW"/>
</dbReference>
<evidence type="ECO:0000256" key="7">
    <source>
        <dbReference type="ARBA" id="ARBA00023136"/>
    </source>
</evidence>
<keyword evidence="2" id="KW-1003">Cell membrane</keyword>
<evidence type="ECO:0000313" key="10">
    <source>
        <dbReference type="EMBL" id="MBM3225074.1"/>
    </source>
</evidence>
<feature type="transmembrane region" description="Helical" evidence="9">
    <location>
        <begin position="327"/>
        <end position="350"/>
    </location>
</feature>
<keyword evidence="3" id="KW-0645">Protease</keyword>
<evidence type="ECO:0000256" key="8">
    <source>
        <dbReference type="SAM" id="MobiDB-lite"/>
    </source>
</evidence>
<feature type="transmembrane region" description="Helical" evidence="9">
    <location>
        <begin position="301"/>
        <end position="321"/>
    </location>
</feature>
<evidence type="ECO:0000256" key="9">
    <source>
        <dbReference type="SAM" id="Phobius"/>
    </source>
</evidence>
<comment type="caution">
    <text evidence="10">The sequence shown here is derived from an EMBL/GenBank/DDBJ whole genome shotgun (WGS) entry which is preliminary data.</text>
</comment>
<feature type="transmembrane region" description="Helical" evidence="9">
    <location>
        <begin position="237"/>
        <end position="256"/>
    </location>
</feature>
<keyword evidence="4 9" id="KW-0812">Transmembrane</keyword>
<evidence type="ECO:0000256" key="5">
    <source>
        <dbReference type="ARBA" id="ARBA00022801"/>
    </source>
</evidence>
<evidence type="ECO:0000256" key="6">
    <source>
        <dbReference type="ARBA" id="ARBA00022989"/>
    </source>
</evidence>
<dbReference type="InterPro" id="IPR026392">
    <property type="entry name" value="Exo/Archaeosortase_dom"/>
</dbReference>
<evidence type="ECO:0000256" key="2">
    <source>
        <dbReference type="ARBA" id="ARBA00022475"/>
    </source>
</evidence>
<evidence type="ECO:0000256" key="1">
    <source>
        <dbReference type="ARBA" id="ARBA00004651"/>
    </source>
</evidence>
<evidence type="ECO:0000256" key="3">
    <source>
        <dbReference type="ARBA" id="ARBA00022670"/>
    </source>
</evidence>
<dbReference type="GO" id="GO:0008233">
    <property type="term" value="F:peptidase activity"/>
    <property type="evidence" value="ECO:0007669"/>
    <property type="project" value="UniProtKB-KW"/>
</dbReference>
<dbReference type="Pfam" id="PF09721">
    <property type="entry name" value="Exosortase_EpsH"/>
    <property type="match status" value="1"/>
</dbReference>
<proteinExistence type="predicted"/>
<keyword evidence="5" id="KW-0378">Hydrolase</keyword>
<feature type="transmembrane region" description="Helical" evidence="9">
    <location>
        <begin position="190"/>
        <end position="208"/>
    </location>
</feature>
<feature type="region of interest" description="Disordered" evidence="8">
    <location>
        <begin position="24"/>
        <end position="65"/>
    </location>
</feature>
<dbReference type="NCBIfam" id="TIGR04178">
    <property type="entry name" value="exo_archaeo"/>
    <property type="match status" value="1"/>
</dbReference>
<evidence type="ECO:0000256" key="4">
    <source>
        <dbReference type="ARBA" id="ARBA00022692"/>
    </source>
</evidence>
<feature type="transmembrane region" description="Helical" evidence="9">
    <location>
        <begin position="133"/>
        <end position="151"/>
    </location>
</feature>
<dbReference type="AlphaFoldDB" id="A0A938B3H7"/>
<organism evidence="10 11">
    <name type="scientific">Tectimicrobiota bacterium</name>
    <dbReference type="NCBI Taxonomy" id="2528274"/>
    <lineage>
        <taxon>Bacteria</taxon>
        <taxon>Pseudomonadati</taxon>
        <taxon>Nitrospinota/Tectimicrobiota group</taxon>
        <taxon>Candidatus Tectimicrobiota</taxon>
    </lineage>
</organism>
<comment type="subcellular location">
    <subcellularLocation>
        <location evidence="1">Cell membrane</location>
        <topology evidence="1">Multi-pass membrane protein</topology>
    </subcellularLocation>
</comment>
<dbReference type="EMBL" id="VGLS01000474">
    <property type="protein sequence ID" value="MBM3225074.1"/>
    <property type="molecule type" value="Genomic_DNA"/>
</dbReference>
<accession>A0A938B3H7</accession>
<dbReference type="GO" id="GO:0005886">
    <property type="term" value="C:plasma membrane"/>
    <property type="evidence" value="ECO:0007669"/>
    <property type="project" value="UniProtKB-SubCell"/>
</dbReference>
<keyword evidence="6 9" id="KW-1133">Transmembrane helix</keyword>